<organism evidence="1 2">
    <name type="scientific">Shewanella subflava</name>
    <dbReference type="NCBI Taxonomy" id="2986476"/>
    <lineage>
        <taxon>Bacteria</taxon>
        <taxon>Pseudomonadati</taxon>
        <taxon>Pseudomonadota</taxon>
        <taxon>Gammaproteobacteria</taxon>
        <taxon>Alteromonadales</taxon>
        <taxon>Shewanellaceae</taxon>
        <taxon>Shewanella</taxon>
    </lineage>
</organism>
<comment type="caution">
    <text evidence="1">The sequence shown here is derived from an EMBL/GenBank/DDBJ whole genome shotgun (WGS) entry which is preliminary data.</text>
</comment>
<evidence type="ECO:0008006" key="3">
    <source>
        <dbReference type="Google" id="ProtNLM"/>
    </source>
</evidence>
<gene>
    <name evidence="1" type="ORF">OHT75_14900</name>
</gene>
<sequence length="151" mass="16912">MHKKHPKLGLMLFSLCFLIACEPKVDTKPAPLAVDNSLCNFYAGACSKNVNEIEVQLSFAQAMAPSERPIDLTLTFSDEVSEVKMSVEGRDMFMGVIPVILKTEDQQTYQAQLIYGSCSSGYMVWRANVTFDYQGVSRQVWFDFLADAQAH</sequence>
<dbReference type="EMBL" id="JAPDMX010000030">
    <property type="protein sequence ID" value="MCW3173767.1"/>
    <property type="molecule type" value="Genomic_DNA"/>
</dbReference>
<protein>
    <recommendedName>
        <fullName evidence="3">Lipoprotein</fullName>
    </recommendedName>
</protein>
<dbReference type="RefSeq" id="WP_264728028.1">
    <property type="nucleotide sequence ID" value="NZ_JAPDMX010000030.1"/>
</dbReference>
<proteinExistence type="predicted"/>
<evidence type="ECO:0000313" key="1">
    <source>
        <dbReference type="EMBL" id="MCW3173767.1"/>
    </source>
</evidence>
<evidence type="ECO:0000313" key="2">
    <source>
        <dbReference type="Proteomes" id="UP001163714"/>
    </source>
</evidence>
<reference evidence="1" key="1">
    <citation type="submission" date="2022-10" db="EMBL/GenBank/DDBJ databases">
        <title>Shewanella flava sp. nov, isolated from the estuary of the Fenhe River into the Yellow River.</title>
        <authorList>
            <person name="Li Y."/>
        </authorList>
    </citation>
    <scope>NUCLEOTIDE SEQUENCE</scope>
    <source>
        <strain evidence="1">FYR11-62</strain>
    </source>
</reference>
<keyword evidence="2" id="KW-1185">Reference proteome</keyword>
<accession>A0ABT3ICI3</accession>
<name>A0ABT3ICI3_9GAMM</name>
<dbReference type="PROSITE" id="PS51257">
    <property type="entry name" value="PROKAR_LIPOPROTEIN"/>
    <property type="match status" value="1"/>
</dbReference>
<dbReference type="Proteomes" id="UP001163714">
    <property type="component" value="Unassembled WGS sequence"/>
</dbReference>